<keyword evidence="8" id="KW-1185">Reference proteome</keyword>
<dbReference type="Gene3D" id="3.40.50.200">
    <property type="entry name" value="Peptidase S8/S53 domain"/>
    <property type="match status" value="1"/>
</dbReference>
<feature type="domain" description="Peptidase S8/S53" evidence="6">
    <location>
        <begin position="441"/>
        <end position="560"/>
    </location>
</feature>
<evidence type="ECO:0000256" key="4">
    <source>
        <dbReference type="ARBA" id="ARBA00022825"/>
    </source>
</evidence>
<proteinExistence type="inferred from homology"/>
<accession>A0ABR8PW37</accession>
<evidence type="ECO:0000313" key="7">
    <source>
        <dbReference type="EMBL" id="MBD7912376.1"/>
    </source>
</evidence>
<dbReference type="InterPro" id="IPR017310">
    <property type="entry name" value="Pept_S8A_subtilisin_clostridia"/>
</dbReference>
<feature type="active site" description="Charge relay system" evidence="5">
    <location>
        <position position="186"/>
    </location>
</feature>
<dbReference type="SUPFAM" id="SSF52743">
    <property type="entry name" value="Subtilisin-like"/>
    <property type="match status" value="1"/>
</dbReference>
<comment type="similarity">
    <text evidence="1 5">Belongs to the peptidase S8 family.</text>
</comment>
<keyword evidence="3 5" id="KW-0378">Hydrolase</keyword>
<dbReference type="PANTHER" id="PTHR43806:SF11">
    <property type="entry name" value="CEREVISIN-RELATED"/>
    <property type="match status" value="1"/>
</dbReference>
<organism evidence="7 8">
    <name type="scientific">Clostridium cibarium</name>
    <dbReference type="NCBI Taxonomy" id="2762247"/>
    <lineage>
        <taxon>Bacteria</taxon>
        <taxon>Bacillati</taxon>
        <taxon>Bacillota</taxon>
        <taxon>Clostridia</taxon>
        <taxon>Eubacteriales</taxon>
        <taxon>Clostridiaceae</taxon>
        <taxon>Clostridium</taxon>
    </lineage>
</organism>
<dbReference type="PANTHER" id="PTHR43806">
    <property type="entry name" value="PEPTIDASE S8"/>
    <property type="match status" value="1"/>
</dbReference>
<protein>
    <submittedName>
        <fullName evidence="7">S8 family peptidase</fullName>
    </submittedName>
</protein>
<evidence type="ECO:0000313" key="8">
    <source>
        <dbReference type="Proteomes" id="UP000627781"/>
    </source>
</evidence>
<dbReference type="Gene3D" id="2.60.120.1290">
    <property type="match status" value="1"/>
</dbReference>
<dbReference type="InterPro" id="IPR050131">
    <property type="entry name" value="Peptidase_S8_subtilisin-like"/>
</dbReference>
<evidence type="ECO:0000256" key="3">
    <source>
        <dbReference type="ARBA" id="ARBA00022801"/>
    </source>
</evidence>
<dbReference type="PRINTS" id="PR00723">
    <property type="entry name" value="SUBTILISIN"/>
</dbReference>
<dbReference type="RefSeq" id="WP_191769337.1">
    <property type="nucleotide sequence ID" value="NZ_JACSRA010000023.1"/>
</dbReference>
<dbReference type="EMBL" id="JACSRA010000023">
    <property type="protein sequence ID" value="MBD7912376.1"/>
    <property type="molecule type" value="Genomic_DNA"/>
</dbReference>
<evidence type="ECO:0000256" key="2">
    <source>
        <dbReference type="ARBA" id="ARBA00022670"/>
    </source>
</evidence>
<evidence type="ECO:0000256" key="5">
    <source>
        <dbReference type="PROSITE-ProRule" id="PRU01240"/>
    </source>
</evidence>
<evidence type="ECO:0000259" key="6">
    <source>
        <dbReference type="Pfam" id="PF00082"/>
    </source>
</evidence>
<evidence type="ECO:0000256" key="1">
    <source>
        <dbReference type="ARBA" id="ARBA00011073"/>
    </source>
</evidence>
<dbReference type="InterPro" id="IPR015500">
    <property type="entry name" value="Peptidase_S8_subtilisin-rel"/>
</dbReference>
<dbReference type="PIRSF" id="PIRSF037894">
    <property type="entry name" value="Subtilisin_rel_CspABC"/>
    <property type="match status" value="1"/>
</dbReference>
<feature type="active site" description="Charge relay system" evidence="5">
    <location>
        <position position="505"/>
    </location>
</feature>
<reference evidence="7 8" key="1">
    <citation type="submission" date="2020-08" db="EMBL/GenBank/DDBJ databases">
        <title>A Genomic Blueprint of the Chicken Gut Microbiome.</title>
        <authorList>
            <person name="Gilroy R."/>
            <person name="Ravi A."/>
            <person name="Getino M."/>
            <person name="Pursley I."/>
            <person name="Horton D.L."/>
            <person name="Alikhan N.-F."/>
            <person name="Baker D."/>
            <person name="Gharbi K."/>
            <person name="Hall N."/>
            <person name="Watson M."/>
            <person name="Adriaenssens E.M."/>
            <person name="Foster-Nyarko E."/>
            <person name="Jarju S."/>
            <person name="Secka A."/>
            <person name="Antonio M."/>
            <person name="Oren A."/>
            <person name="Chaudhuri R."/>
            <person name="La Ragione R.M."/>
            <person name="Hildebrand F."/>
            <person name="Pallen M.J."/>
        </authorList>
    </citation>
    <scope>NUCLEOTIDE SEQUENCE [LARGE SCALE GENOMIC DNA]</scope>
    <source>
        <strain evidence="7 8">Sa3CVN1</strain>
    </source>
</reference>
<gene>
    <name evidence="7" type="ORF">H9661_13515</name>
</gene>
<dbReference type="PROSITE" id="PS51892">
    <property type="entry name" value="SUBTILASE"/>
    <property type="match status" value="1"/>
</dbReference>
<dbReference type="InterPro" id="IPR000209">
    <property type="entry name" value="Peptidase_S8/S53_dom"/>
</dbReference>
<dbReference type="CDD" id="cd07478">
    <property type="entry name" value="Peptidases_S8_CspA-like"/>
    <property type="match status" value="1"/>
</dbReference>
<name>A0ABR8PW37_9CLOT</name>
<keyword evidence="2 5" id="KW-0645">Protease</keyword>
<dbReference type="InterPro" id="IPR036852">
    <property type="entry name" value="Peptidase_S8/S53_dom_sf"/>
</dbReference>
<feature type="domain" description="Peptidase S8/S53" evidence="6">
    <location>
        <begin position="103"/>
        <end position="312"/>
    </location>
</feature>
<dbReference type="Pfam" id="PF00082">
    <property type="entry name" value="Peptidase_S8"/>
    <property type="match status" value="2"/>
</dbReference>
<keyword evidence="4 5" id="KW-0720">Serine protease</keyword>
<sequence>MKQVNGTPSNIFYDVNYDHYVVQYQGNIQEDLSRFPDYYATIINNRYAIVSVKKDIEINITSPFFPTIVYVKPAEMYTLQQISPIEATQVNFLQLNLPLSLTGRGVNVAILDSGIDYLSPEFMDANGQTRIELIWDMTIPSENSFNTNTPHFGTVFSKEKIQDAINASREGKSPYDIVPTQDTLGHGTSMAGIIGASGKNPNLKGIAPECNFVVIKLIEDFSFEAQFDIEIPVFNVTVIFAALEFLNRYALSFFKPMAICFPLGTNLGSHDGNDIVSQYIDSISSNTGIVVITGAGNERAESEHTSGIIPETGVNKEIEIDVSPEQKDLWVEIWSDAPNILSVDIVSPSGENTGPIRALINVTETYTFLFEKTSMKINFYTPEENSGNELIRIRIYKLQPGIWRIRIIGEYILDGNFNAWIPQSGITVGGTRLMPSDIYGTLTNPGNTAFIITAAAYNQNNNNILNYSGVGFTGNNRIGITVAAGGVNAVTVAPNNSTTVVNGTSVSAAVVSGACALLLQWGIVDGNDPTMYSQTIKTYLARGTTKRAGDIYPNPQWGYGMLNILAMFQNMR</sequence>
<dbReference type="InterPro" id="IPR034045">
    <property type="entry name" value="Pep_S8_CspA-like"/>
</dbReference>
<feature type="active site" description="Charge relay system" evidence="5">
    <location>
        <position position="112"/>
    </location>
</feature>
<comment type="caution">
    <text evidence="7">The sequence shown here is derived from an EMBL/GenBank/DDBJ whole genome shotgun (WGS) entry which is preliminary data.</text>
</comment>
<dbReference type="Proteomes" id="UP000627781">
    <property type="component" value="Unassembled WGS sequence"/>
</dbReference>